<reference evidence="3" key="1">
    <citation type="submission" date="2016-06" db="UniProtKB">
        <authorList>
            <consortium name="WormBaseParasite"/>
        </authorList>
    </citation>
    <scope>IDENTIFICATION</scope>
</reference>
<reference evidence="1 2" key="2">
    <citation type="submission" date="2018-11" db="EMBL/GenBank/DDBJ databases">
        <authorList>
            <consortium name="Pathogen Informatics"/>
        </authorList>
    </citation>
    <scope>NUCLEOTIDE SEQUENCE [LARGE SCALE GENOMIC DNA]</scope>
</reference>
<dbReference type="EMBL" id="UZAM01015868">
    <property type="protein sequence ID" value="VDP40899.1"/>
    <property type="molecule type" value="Genomic_DNA"/>
</dbReference>
<gene>
    <name evidence="1" type="ORF">SBAD_LOCUS11541</name>
</gene>
<dbReference type="WBParaSite" id="SBAD_0001192701-mRNA-1">
    <property type="protein sequence ID" value="SBAD_0001192701-mRNA-1"/>
    <property type="gene ID" value="SBAD_0001192701"/>
</dbReference>
<evidence type="ECO:0000313" key="3">
    <source>
        <dbReference type="WBParaSite" id="SBAD_0001192701-mRNA-1"/>
    </source>
</evidence>
<dbReference type="Proteomes" id="UP000270296">
    <property type="component" value="Unassembled WGS sequence"/>
</dbReference>
<organism evidence="3">
    <name type="scientific">Soboliphyme baturini</name>
    <dbReference type="NCBI Taxonomy" id="241478"/>
    <lineage>
        <taxon>Eukaryota</taxon>
        <taxon>Metazoa</taxon>
        <taxon>Ecdysozoa</taxon>
        <taxon>Nematoda</taxon>
        <taxon>Enoplea</taxon>
        <taxon>Dorylaimia</taxon>
        <taxon>Dioctophymatida</taxon>
        <taxon>Dioctophymatoidea</taxon>
        <taxon>Soboliphymatidae</taxon>
        <taxon>Soboliphyme</taxon>
    </lineage>
</organism>
<evidence type="ECO:0000313" key="2">
    <source>
        <dbReference type="Proteomes" id="UP000270296"/>
    </source>
</evidence>
<proteinExistence type="predicted"/>
<evidence type="ECO:0000313" key="1">
    <source>
        <dbReference type="EMBL" id="VDP40899.1"/>
    </source>
</evidence>
<sequence>MGSLKNKNCLWRKFSTDATDLVEIRTLVQERKALPPDVPNVERLCTALAPARSDGTIGESIALVTNHFAMTVPNDAVVFRYDVDVTLWRGWIQDSLTGSVTDHRAKRTHDKLESRRMCYALYEKLFIAYRNTFKNRYEVFYDGSRNLSPLATSFMKINGDEAVMKIRPCQPLYVNASDIVSGFAGNFIDFDRTALQIFDLITSMRLNLNLGKENYSQFGQFYFTPLGAVRLGAGKQLYDGLFKYVRPVTVFGSMSEPCSDAYR</sequence>
<protein>
    <submittedName>
        <fullName evidence="3">Phospholipid scramblase</fullName>
    </submittedName>
</protein>
<dbReference type="AlphaFoldDB" id="A0A183J6P3"/>
<name>A0A183J6P3_9BILA</name>
<accession>A0A183J6P3</accession>
<dbReference type="OrthoDB" id="9981668at2759"/>
<keyword evidence="2" id="KW-1185">Reference proteome</keyword>